<dbReference type="OrthoDB" id="71307at2759"/>
<dbReference type="InterPro" id="IPR013783">
    <property type="entry name" value="Ig-like_fold"/>
</dbReference>
<dbReference type="GO" id="GO:0005634">
    <property type="term" value="C:nucleus"/>
    <property type="evidence" value="ECO:0007669"/>
    <property type="project" value="TreeGrafter"/>
</dbReference>
<dbReference type="Gene3D" id="1.25.40.20">
    <property type="entry name" value="Ankyrin repeat-containing domain"/>
    <property type="match status" value="1"/>
</dbReference>
<feature type="region of interest" description="Disordered" evidence="3">
    <location>
        <begin position="290"/>
        <end position="323"/>
    </location>
</feature>
<protein>
    <submittedName>
        <fullName evidence="6">SPT3 Dosage dependent suppressor of Ty-induced promoter mutations-like protein</fullName>
    </submittedName>
</protein>
<dbReference type="Gene3D" id="2.60.40.10">
    <property type="entry name" value="Immunoglobulins"/>
    <property type="match status" value="1"/>
</dbReference>
<dbReference type="SMART" id="SM00248">
    <property type="entry name" value="ANK"/>
    <property type="match status" value="2"/>
</dbReference>
<dbReference type="PROSITE" id="PS50297">
    <property type="entry name" value="ANK_REP_REGION"/>
    <property type="match status" value="1"/>
</dbReference>
<dbReference type="InterPro" id="IPR036770">
    <property type="entry name" value="Ankyrin_rpt-contain_sf"/>
</dbReference>
<dbReference type="InterPro" id="IPR002110">
    <property type="entry name" value="Ankyrin_rpt"/>
</dbReference>
<dbReference type="PROSITE" id="PS50088">
    <property type="entry name" value="ANK_REPEAT"/>
    <property type="match status" value="2"/>
</dbReference>
<evidence type="ECO:0000256" key="3">
    <source>
        <dbReference type="SAM" id="MobiDB-lite"/>
    </source>
</evidence>
<dbReference type="GO" id="GO:0003712">
    <property type="term" value="F:transcription coregulator activity"/>
    <property type="evidence" value="ECO:0007669"/>
    <property type="project" value="TreeGrafter"/>
</dbReference>
<gene>
    <name evidence="6" type="primary">SPT23</name>
    <name evidence="6" type="ORF">LPJ61_001277</name>
</gene>
<dbReference type="GO" id="GO:0006357">
    <property type="term" value="P:regulation of transcription by RNA polymerase II"/>
    <property type="evidence" value="ECO:0007669"/>
    <property type="project" value="TreeGrafter"/>
</dbReference>
<dbReference type="Pfam" id="PF12796">
    <property type="entry name" value="Ank_2"/>
    <property type="match status" value="1"/>
</dbReference>
<name>A0A9W8CY95_9FUNG</name>
<dbReference type="Pfam" id="PF01833">
    <property type="entry name" value="TIG"/>
    <property type="match status" value="1"/>
</dbReference>
<dbReference type="EMBL" id="JANBOI010000100">
    <property type="protein sequence ID" value="KAJ1734030.1"/>
    <property type="molecule type" value="Genomic_DNA"/>
</dbReference>
<dbReference type="SUPFAM" id="SSF48403">
    <property type="entry name" value="Ankyrin repeat"/>
    <property type="match status" value="1"/>
</dbReference>
<evidence type="ECO:0000259" key="5">
    <source>
        <dbReference type="Pfam" id="PF25603"/>
    </source>
</evidence>
<dbReference type="SUPFAM" id="SSF81296">
    <property type="entry name" value="E set domains"/>
    <property type="match status" value="1"/>
</dbReference>
<dbReference type="GO" id="GO:0003690">
    <property type="term" value="F:double-stranded DNA binding"/>
    <property type="evidence" value="ECO:0007669"/>
    <property type="project" value="TreeGrafter"/>
</dbReference>
<dbReference type="PANTHER" id="PTHR23335:SF1">
    <property type="entry name" value="CALMODULIN-BINDING TRANSCRIPTION ACTIVATOR, ISOFORM F"/>
    <property type="match status" value="1"/>
</dbReference>
<feature type="compositionally biased region" description="Low complexity" evidence="3">
    <location>
        <begin position="303"/>
        <end position="319"/>
    </location>
</feature>
<evidence type="ECO:0000313" key="7">
    <source>
        <dbReference type="Proteomes" id="UP001143981"/>
    </source>
</evidence>
<organism evidence="6 7">
    <name type="scientific">Coemansia biformis</name>
    <dbReference type="NCBI Taxonomy" id="1286918"/>
    <lineage>
        <taxon>Eukaryota</taxon>
        <taxon>Fungi</taxon>
        <taxon>Fungi incertae sedis</taxon>
        <taxon>Zoopagomycota</taxon>
        <taxon>Kickxellomycotina</taxon>
        <taxon>Kickxellomycetes</taxon>
        <taxon>Kickxellales</taxon>
        <taxon>Kickxellaceae</taxon>
        <taxon>Coemansia</taxon>
    </lineage>
</organism>
<feature type="repeat" description="ANK" evidence="2">
    <location>
        <begin position="781"/>
        <end position="813"/>
    </location>
</feature>
<evidence type="ECO:0000256" key="2">
    <source>
        <dbReference type="PROSITE-ProRule" id="PRU00023"/>
    </source>
</evidence>
<evidence type="ECO:0000259" key="4">
    <source>
        <dbReference type="Pfam" id="PF01833"/>
    </source>
</evidence>
<dbReference type="InterPro" id="IPR002909">
    <property type="entry name" value="IPT_dom"/>
</dbReference>
<accession>A0A9W8CY95</accession>
<dbReference type="AlphaFoldDB" id="A0A9W8CY95"/>
<feature type="domain" description="IPT/TIG" evidence="4">
    <location>
        <begin position="613"/>
        <end position="667"/>
    </location>
</feature>
<dbReference type="InterPro" id="IPR057962">
    <property type="entry name" value="SPT23_MGA2_DBD"/>
</dbReference>
<feature type="repeat" description="ANK" evidence="2">
    <location>
        <begin position="814"/>
        <end position="840"/>
    </location>
</feature>
<dbReference type="InterPro" id="IPR014756">
    <property type="entry name" value="Ig_E-set"/>
</dbReference>
<comment type="caution">
    <text evidence="6">The sequence shown here is derived from an EMBL/GenBank/DDBJ whole genome shotgun (WGS) entry which is preliminary data.</text>
</comment>
<dbReference type="Proteomes" id="UP001143981">
    <property type="component" value="Unassembled WGS sequence"/>
</dbReference>
<evidence type="ECO:0000313" key="6">
    <source>
        <dbReference type="EMBL" id="KAJ1734030.1"/>
    </source>
</evidence>
<dbReference type="Pfam" id="PF25603">
    <property type="entry name" value="SPT23_MGA2_DBD"/>
    <property type="match status" value="1"/>
</dbReference>
<reference evidence="6" key="1">
    <citation type="submission" date="2022-07" db="EMBL/GenBank/DDBJ databases">
        <title>Phylogenomic reconstructions and comparative analyses of Kickxellomycotina fungi.</title>
        <authorList>
            <person name="Reynolds N.K."/>
            <person name="Stajich J.E."/>
            <person name="Barry K."/>
            <person name="Grigoriev I.V."/>
            <person name="Crous P."/>
            <person name="Smith M.E."/>
        </authorList>
    </citation>
    <scope>NUCLEOTIDE SEQUENCE</scope>
    <source>
        <strain evidence="6">BCRC 34381</strain>
    </source>
</reference>
<sequence length="907" mass="95818">MDKTSAGSGNAPSLAQQQAELSALLMGAANTRSTPGSPNLFSGALGFHSVRTSPALRPTELGDFRHSFTNLNALAQQYGSPAFLDPGSAAPSAATSPVTMMNRRNLLSGMANLNVAQLPPAAIDNFDPGVVDTSGMFTPTAFAHPVPSDAPGRPGVGGHAGIAARQSTGGASAEHMRRVEDTLAKGLRLDLEGIPSENAKSRVETQIKITLRLTTHNGERATCWTHLALPELLVSRDKYRHRLQGKSQDSTLPQSPQHMVRLEAAIRCSSDPTREVETCRGCIHREYKRSLRRKDNKARSSVPSATTTPGPSRPGSPLGDSLGVRALTGSMDADWDESRMALERKRVVIFNCSDLLDFSKGEVVLPTRITCYCRHHMEKVGFCLYLSLRDSSGNVIASHVSSPIMITDDHKSTKFKTDRSKNRAKAEYDRHHLDVSAAYATHALSGMASPTGPYALGRQAMSARNSPTLRPHGYQSSFLDTYSQFASLAGTPSLGNTPLGSPLMSAGHIGGFESPFHLPQQAACLGGGGGGYPYSTHSGPPMFARDATQSILPVYGATHSAAALGLHAAAAAAAAVQGPGLLDATGLVTHLGGLSTAAAAVAPTTAATGPVQIGQVIPTQGPIVGGVRVMITGRGFHPNMDVYFGDVRAGHVCVEPSSITCILPPTRMTEVVAIHIRDRTTMYDVGDDGAGQRMFTYVEDTDQALVDLGVQVVGLGPLDGGGGDFGGLLHPDSEAVLQTLYSASAQRDLETIEVSLVELLGLQVGQGRIDVSRLQLRHESTGRTLVHFAALLGMCNLLTTLIQYGCGLDEQDNNDMTALHFSCMFGRGAVVELLLSAGASHMLRTCTGQSAADMVRASGRLDLLSLIEERVGYMSFIKDDQVGEWSVADGAHPHAGGAYPHASGIPH</sequence>
<dbReference type="CDD" id="cd00102">
    <property type="entry name" value="IPT"/>
    <property type="match status" value="1"/>
</dbReference>
<keyword evidence="7" id="KW-1185">Reference proteome</keyword>
<dbReference type="PANTHER" id="PTHR23335">
    <property type="entry name" value="CALMODULIN-BINDING TRANSCRIPTION ACTIVATOR CAMTA"/>
    <property type="match status" value="1"/>
</dbReference>
<keyword evidence="1 2" id="KW-0040">ANK repeat</keyword>
<feature type="domain" description="SPT23/MGA2-like DNA-binding" evidence="5">
    <location>
        <begin position="188"/>
        <end position="411"/>
    </location>
</feature>
<evidence type="ECO:0000256" key="1">
    <source>
        <dbReference type="ARBA" id="ARBA00023043"/>
    </source>
</evidence>
<proteinExistence type="predicted"/>